<dbReference type="Proteomes" id="UP001642464">
    <property type="component" value="Unassembled WGS sequence"/>
</dbReference>
<evidence type="ECO:0000259" key="2">
    <source>
        <dbReference type="PROSITE" id="PS51391"/>
    </source>
</evidence>
<dbReference type="EMBL" id="CAXAMM010017958">
    <property type="protein sequence ID" value="CAK9042435.1"/>
    <property type="molecule type" value="Genomic_DNA"/>
</dbReference>
<gene>
    <name evidence="3" type="ORF">SCF082_LOCUS24417</name>
</gene>
<evidence type="ECO:0000313" key="3">
    <source>
        <dbReference type="EMBL" id="CAK9042435.1"/>
    </source>
</evidence>
<feature type="compositionally biased region" description="Basic residues" evidence="1">
    <location>
        <begin position="419"/>
        <end position="433"/>
    </location>
</feature>
<protein>
    <submittedName>
        <fullName evidence="3">Nipped-B-like protein B</fullName>
    </submittedName>
</protein>
<feature type="region of interest" description="Disordered" evidence="1">
    <location>
        <begin position="228"/>
        <end position="433"/>
    </location>
</feature>
<proteinExistence type="predicted"/>
<keyword evidence="4" id="KW-1185">Reference proteome</keyword>
<feature type="domain" description="CID" evidence="2">
    <location>
        <begin position="1"/>
        <end position="30"/>
    </location>
</feature>
<feature type="compositionally biased region" description="Basic and acidic residues" evidence="1">
    <location>
        <begin position="233"/>
        <end position="242"/>
    </location>
</feature>
<name>A0ABP0LTC4_9DINO</name>
<evidence type="ECO:0000313" key="4">
    <source>
        <dbReference type="Proteomes" id="UP001642464"/>
    </source>
</evidence>
<accession>A0ABP0LTC4</accession>
<dbReference type="InterPro" id="IPR006569">
    <property type="entry name" value="CID_dom"/>
</dbReference>
<evidence type="ECO:0000256" key="1">
    <source>
        <dbReference type="SAM" id="MobiDB-lite"/>
    </source>
</evidence>
<feature type="compositionally biased region" description="Basic and acidic residues" evidence="1">
    <location>
        <begin position="162"/>
        <end position="176"/>
    </location>
</feature>
<organism evidence="3 4">
    <name type="scientific">Durusdinium trenchii</name>
    <dbReference type="NCBI Taxonomy" id="1381693"/>
    <lineage>
        <taxon>Eukaryota</taxon>
        <taxon>Sar</taxon>
        <taxon>Alveolata</taxon>
        <taxon>Dinophyceae</taxon>
        <taxon>Suessiales</taxon>
        <taxon>Symbiodiniaceae</taxon>
        <taxon>Durusdinium</taxon>
    </lineage>
</organism>
<dbReference type="PROSITE" id="PS51391">
    <property type="entry name" value="CID"/>
    <property type="match status" value="1"/>
</dbReference>
<comment type="caution">
    <text evidence="3">The sequence shown here is derived from an EMBL/GenBank/DDBJ whole genome shotgun (WGS) entry which is preliminary data.</text>
</comment>
<reference evidence="3 4" key="1">
    <citation type="submission" date="2024-02" db="EMBL/GenBank/DDBJ databases">
        <authorList>
            <person name="Chen Y."/>
            <person name="Shah S."/>
            <person name="Dougan E. K."/>
            <person name="Thang M."/>
            <person name="Chan C."/>
        </authorList>
    </citation>
    <scope>NUCLEOTIDE SEQUENCE [LARGE SCALE GENOMIC DNA]</scope>
</reference>
<feature type="non-terminal residue" evidence="3">
    <location>
        <position position="1"/>
    </location>
</feature>
<feature type="compositionally biased region" description="Basic and acidic residues" evidence="1">
    <location>
        <begin position="261"/>
        <end position="405"/>
    </location>
</feature>
<sequence length="521" mass="60174">VLKLVENWTEWALFPPRFTKGLEAVMCSKSENTETASTLVQQAQQQWQSTTDVATLERGCRQRGLSVKGGRQQLLHRLCLFEAYWPPDDTLQSPEPKMVKDLGVDGKVEAGLDGEFCDCGVEEPRPLGLRVVLLPEWQSGSSSSKEPIHTQQAPQPKKAKKEPREQAKEDATKSMDKVQSSEVTRRERLRQVEAEVERYRQQLEKACEQPEVLQMKCDRRRMELLEAAAHQESWSERTHESAESGGDTVSTGGPEEAAQAMEDKPREDAKSGKEKEEVTVRALPKDAKDSKKEDRSKVKQKVQEKEKDKDKDKDKDREKDKEKGKEMEKERNKEKDGEKDKEREKEKVADKEKEKEKGKEGKDKTEKTKDKESKEKEKEKERDKKAKDEKDKDKDKGRAKDEKEKERRKRSRDRDRSSSQRKRKASPGRAQKKRWPCICVVRQLHLCCTQARSGSNQGMTRFTSTQMGKPRHFQKTHLMDTLPTTASRRMEGARDRREQPFQRNCFSDDKGKSWLEASCRG</sequence>
<feature type="region of interest" description="Disordered" evidence="1">
    <location>
        <begin position="138"/>
        <end position="186"/>
    </location>
</feature>